<keyword evidence="1" id="KW-0472">Membrane</keyword>
<dbReference type="InterPro" id="IPR001387">
    <property type="entry name" value="Cro/C1-type_HTH"/>
</dbReference>
<dbReference type="Pfam" id="PF13464">
    <property type="entry name" value="RodZ_C"/>
    <property type="match status" value="1"/>
</dbReference>
<name>A0ABY9TKU7_9GAMM</name>
<keyword evidence="4" id="KW-1185">Reference proteome</keyword>
<evidence type="ECO:0000313" key="4">
    <source>
        <dbReference type="Proteomes" id="UP001248581"/>
    </source>
</evidence>
<evidence type="ECO:0000313" key="3">
    <source>
        <dbReference type="EMBL" id="WNC69357.1"/>
    </source>
</evidence>
<dbReference type="SUPFAM" id="SSF47413">
    <property type="entry name" value="lambda repressor-like DNA-binding domains"/>
    <property type="match status" value="1"/>
</dbReference>
<organism evidence="3 4">
    <name type="scientific">Thalassotalea nanhaiensis</name>
    <dbReference type="NCBI Taxonomy" id="3065648"/>
    <lineage>
        <taxon>Bacteria</taxon>
        <taxon>Pseudomonadati</taxon>
        <taxon>Pseudomonadota</taxon>
        <taxon>Gammaproteobacteria</taxon>
        <taxon>Alteromonadales</taxon>
        <taxon>Colwelliaceae</taxon>
        <taxon>Thalassotalea</taxon>
    </lineage>
</organism>
<protein>
    <submittedName>
        <fullName evidence="3">DUF4115 domain-containing protein</fullName>
    </submittedName>
</protein>
<dbReference type="InterPro" id="IPR010982">
    <property type="entry name" value="Lambda_DNA-bd_dom_sf"/>
</dbReference>
<dbReference type="Gene3D" id="1.10.260.40">
    <property type="entry name" value="lambda repressor-like DNA-binding domains"/>
    <property type="match status" value="1"/>
</dbReference>
<keyword evidence="1" id="KW-0812">Transmembrane</keyword>
<accession>A0ABY9TKU7</accession>
<dbReference type="PANTHER" id="PTHR34475:SF1">
    <property type="entry name" value="CYTOSKELETON PROTEIN RODZ"/>
    <property type="match status" value="1"/>
</dbReference>
<sequence>MSDNEEPIDISDDIVVIGPGQMLRDARTELGLSEAEVAEHLNLRLALIIDIENEQFDANTPTTFLRGYLKNYAKFVGVNQTDVIASYEMLAVAEKQGDEMKSFSQSTRKKAENNRLMMVIYAIGFALVALFVVWWWQEAKQKETVPVTDNAEQSQISSPVEQQPVIDTTIDVSNTNNEPTPAEVVIATEEVPVDEVFEQHIANNTDTAAVTENSVNIAESEPEPVLEQVIELEQLVFKFSGDCWVNIFDANGERLAWGIKKADYIMTLNGKAPFSITLGKPELVSIDYNEVAIDMSQFQQGQIAKFTWPKS</sequence>
<keyword evidence="1" id="KW-1133">Transmembrane helix</keyword>
<proteinExistence type="predicted"/>
<dbReference type="EMBL" id="CP134146">
    <property type="protein sequence ID" value="WNC69357.1"/>
    <property type="molecule type" value="Genomic_DNA"/>
</dbReference>
<dbReference type="RefSeq" id="WP_348388500.1">
    <property type="nucleotide sequence ID" value="NZ_CP134146.1"/>
</dbReference>
<feature type="domain" description="Cytoskeleton protein RodZ-like C-terminal" evidence="2">
    <location>
        <begin position="236"/>
        <end position="307"/>
    </location>
</feature>
<dbReference type="Pfam" id="PF13413">
    <property type="entry name" value="HTH_25"/>
    <property type="match status" value="1"/>
</dbReference>
<dbReference type="CDD" id="cd00093">
    <property type="entry name" value="HTH_XRE"/>
    <property type="match status" value="1"/>
</dbReference>
<evidence type="ECO:0000259" key="2">
    <source>
        <dbReference type="Pfam" id="PF13464"/>
    </source>
</evidence>
<dbReference type="InterPro" id="IPR025194">
    <property type="entry name" value="RodZ-like_C"/>
</dbReference>
<reference evidence="4" key="1">
    <citation type="submission" date="2023-09" db="EMBL/GenBank/DDBJ databases">
        <authorList>
            <person name="Li S."/>
            <person name="Li X."/>
            <person name="Zhang C."/>
            <person name="Zhao Z."/>
        </authorList>
    </citation>
    <scope>NUCLEOTIDE SEQUENCE [LARGE SCALE GENOMIC DNA]</scope>
    <source>
        <strain evidence="4">SQ345</strain>
    </source>
</reference>
<feature type="transmembrane region" description="Helical" evidence="1">
    <location>
        <begin position="116"/>
        <end position="136"/>
    </location>
</feature>
<evidence type="ECO:0000256" key="1">
    <source>
        <dbReference type="SAM" id="Phobius"/>
    </source>
</evidence>
<gene>
    <name evidence="3" type="ORF">RI845_04185</name>
</gene>
<dbReference type="InterPro" id="IPR050400">
    <property type="entry name" value="Bact_Cytoskel_RodZ"/>
</dbReference>
<dbReference type="PANTHER" id="PTHR34475">
    <property type="match status" value="1"/>
</dbReference>
<dbReference type="Proteomes" id="UP001248581">
    <property type="component" value="Chromosome"/>
</dbReference>